<accession>A0AAV2HJ68</accession>
<evidence type="ECO:0000256" key="1">
    <source>
        <dbReference type="SAM" id="MobiDB-lite"/>
    </source>
</evidence>
<keyword evidence="3" id="KW-1185">Reference proteome</keyword>
<feature type="compositionally biased region" description="Basic and acidic residues" evidence="1">
    <location>
        <begin position="488"/>
        <end position="502"/>
    </location>
</feature>
<feature type="non-terminal residue" evidence="2">
    <location>
        <position position="1"/>
    </location>
</feature>
<feature type="compositionally biased region" description="Basic and acidic residues" evidence="1">
    <location>
        <begin position="413"/>
        <end position="428"/>
    </location>
</feature>
<dbReference type="EMBL" id="CAXITT010000161">
    <property type="protein sequence ID" value="CAL1534079.1"/>
    <property type="molecule type" value="Genomic_DNA"/>
</dbReference>
<dbReference type="AlphaFoldDB" id="A0AAV2HJ68"/>
<protein>
    <submittedName>
        <fullName evidence="2">Uncharacterized protein</fullName>
    </submittedName>
</protein>
<feature type="region of interest" description="Disordered" evidence="1">
    <location>
        <begin position="88"/>
        <end position="209"/>
    </location>
</feature>
<comment type="caution">
    <text evidence="2">The sequence shown here is derived from an EMBL/GenBank/DDBJ whole genome shotgun (WGS) entry which is preliminary data.</text>
</comment>
<name>A0AAV2HJ68_LYMST</name>
<feature type="compositionally biased region" description="Polar residues" evidence="1">
    <location>
        <begin position="270"/>
        <end position="281"/>
    </location>
</feature>
<evidence type="ECO:0000313" key="3">
    <source>
        <dbReference type="Proteomes" id="UP001497497"/>
    </source>
</evidence>
<evidence type="ECO:0000313" key="2">
    <source>
        <dbReference type="EMBL" id="CAL1534079.1"/>
    </source>
</evidence>
<feature type="non-terminal residue" evidence="2">
    <location>
        <position position="610"/>
    </location>
</feature>
<feature type="compositionally biased region" description="Basic and acidic residues" evidence="1">
    <location>
        <begin position="104"/>
        <end position="136"/>
    </location>
</feature>
<reference evidence="2 3" key="1">
    <citation type="submission" date="2024-04" db="EMBL/GenBank/DDBJ databases">
        <authorList>
            <consortium name="Genoscope - CEA"/>
            <person name="William W."/>
        </authorList>
    </citation>
    <scope>NUCLEOTIDE SEQUENCE [LARGE SCALE GENOMIC DNA]</scope>
</reference>
<feature type="compositionally biased region" description="Polar residues" evidence="1">
    <location>
        <begin position="175"/>
        <end position="186"/>
    </location>
</feature>
<feature type="region of interest" description="Disordered" evidence="1">
    <location>
        <begin position="445"/>
        <end position="506"/>
    </location>
</feature>
<feature type="compositionally biased region" description="Basic and acidic residues" evidence="1">
    <location>
        <begin position="248"/>
        <end position="257"/>
    </location>
</feature>
<gene>
    <name evidence="2" type="ORF">GSLYS_00008039001</name>
</gene>
<proteinExistence type="predicted"/>
<feature type="region of interest" description="Disordered" evidence="1">
    <location>
        <begin position="387"/>
        <end position="429"/>
    </location>
</feature>
<feature type="compositionally biased region" description="Basic and acidic residues" evidence="1">
    <location>
        <begin position="160"/>
        <end position="173"/>
    </location>
</feature>
<sequence>SPLWASLCIARNIENPDCLAKVFELVYDIYFRRLKRAQQNLKGKVTAWGKPVTTGAHVEGCLIAKNKKTNLTRNRKVNSITTATLAAVNDSDHTDPDSPSSKAGADERAFKESGMRTGDARKGFQMEKNTQPDKSRTAKKTSNVVEEDDIRMTFQSEDGEQSKSDNDDSDYKPPQKNSSRQLGNSKKISKKRKGDNRETASKTSLIKRQKKAVIVTKVDEYGNDAGSYNQSLTIPAKDLKLSQNILPEREARQDKEYASTPYIWLDDDPTTSSNTNSQPGELQMYTTLDESSNDKKHADLSEENSFDEDVAETKVNIPLATDVTSSQRLSPGFNSQSSNSLLDVNGDLYSTQIARHKKRGRARQLPAADIELVGFTNDEHATNASLQEKSERDFNSNQGCATEKRGLRKRIREKAEKDSPEDEEHKAEFNSLNLFQYSVNEINDNSKKRKEVKGYSKAKTNAKKPNLIVASDRHANREPLSQNNAQDSLHHDEGSPEREKNLTTKINKAIYPSSYKNPAPWKEIQNQPSGFNSVKEAAQPCPVCGEKFSMEILESHASSCGEDVKIIPDEITICVYCQCEFHIDHIKEHQIKCSKMTKAGTPKRLTRSLK</sequence>
<feature type="region of interest" description="Disordered" evidence="1">
    <location>
        <begin position="248"/>
        <end position="281"/>
    </location>
</feature>
<organism evidence="2 3">
    <name type="scientific">Lymnaea stagnalis</name>
    <name type="common">Great pond snail</name>
    <name type="synonym">Helix stagnalis</name>
    <dbReference type="NCBI Taxonomy" id="6523"/>
    <lineage>
        <taxon>Eukaryota</taxon>
        <taxon>Metazoa</taxon>
        <taxon>Spiralia</taxon>
        <taxon>Lophotrochozoa</taxon>
        <taxon>Mollusca</taxon>
        <taxon>Gastropoda</taxon>
        <taxon>Heterobranchia</taxon>
        <taxon>Euthyneura</taxon>
        <taxon>Panpulmonata</taxon>
        <taxon>Hygrophila</taxon>
        <taxon>Lymnaeoidea</taxon>
        <taxon>Lymnaeidae</taxon>
        <taxon>Lymnaea</taxon>
    </lineage>
</organism>
<dbReference type="Proteomes" id="UP001497497">
    <property type="component" value="Unassembled WGS sequence"/>
</dbReference>